<sequence>MVPVKEAINSGSWLHCECNDYDRLIKFRLKISSFRKLVLTEIDNPDKIGTIDEGAMLWLMQIEFINLTKDPIHPRYGPPYLLLIDQDGFRFHIFEDGHLESGSQFSKTSGMHRFGYTELIPKIKAVGSIVFQLPDDADAEYSISIKNNGVVQEI</sequence>
<evidence type="ECO:0000313" key="2">
    <source>
        <dbReference type="Proteomes" id="UP000321578"/>
    </source>
</evidence>
<proteinExistence type="predicted"/>
<protein>
    <recommendedName>
        <fullName evidence="3">DUF4352 domain-containing protein</fullName>
    </recommendedName>
</protein>
<keyword evidence="2" id="KW-1185">Reference proteome</keyword>
<dbReference type="AlphaFoldDB" id="A0A5C6ZGS4"/>
<organism evidence="1 2">
    <name type="scientific">Subsaximicrobium wynnwilliamsii</name>
    <dbReference type="NCBI Taxonomy" id="291179"/>
    <lineage>
        <taxon>Bacteria</taxon>
        <taxon>Pseudomonadati</taxon>
        <taxon>Bacteroidota</taxon>
        <taxon>Flavobacteriia</taxon>
        <taxon>Flavobacteriales</taxon>
        <taxon>Flavobacteriaceae</taxon>
        <taxon>Subsaximicrobium</taxon>
    </lineage>
</organism>
<evidence type="ECO:0008006" key="3">
    <source>
        <dbReference type="Google" id="ProtNLM"/>
    </source>
</evidence>
<dbReference type="OrthoDB" id="1453473at2"/>
<name>A0A5C6ZGS4_9FLAO</name>
<dbReference type="RefSeq" id="WP_147086566.1">
    <property type="nucleotide sequence ID" value="NZ_VORM01000005.1"/>
</dbReference>
<dbReference type="Proteomes" id="UP000321578">
    <property type="component" value="Unassembled WGS sequence"/>
</dbReference>
<gene>
    <name evidence="1" type="ORF">ESY86_10625</name>
</gene>
<evidence type="ECO:0000313" key="1">
    <source>
        <dbReference type="EMBL" id="TXD88941.1"/>
    </source>
</evidence>
<dbReference type="EMBL" id="VORO01000010">
    <property type="protein sequence ID" value="TXD88941.1"/>
    <property type="molecule type" value="Genomic_DNA"/>
</dbReference>
<comment type="caution">
    <text evidence="1">The sequence shown here is derived from an EMBL/GenBank/DDBJ whole genome shotgun (WGS) entry which is preliminary data.</text>
</comment>
<accession>A0A5C6ZGS4</accession>
<reference evidence="1 2" key="1">
    <citation type="submission" date="2019-08" db="EMBL/GenBank/DDBJ databases">
        <title>Genomes of Subsaximicrobium wynnwilliamsii strains.</title>
        <authorList>
            <person name="Bowman J.P."/>
        </authorList>
    </citation>
    <scope>NUCLEOTIDE SEQUENCE [LARGE SCALE GENOMIC DNA]</scope>
    <source>
        <strain evidence="1 2">2-80-2</strain>
    </source>
</reference>